<feature type="transmembrane region" description="Helical" evidence="1">
    <location>
        <begin position="37"/>
        <end position="58"/>
    </location>
</feature>
<name>A0AAE0X6S6_9PEZI</name>
<reference evidence="2" key="2">
    <citation type="submission" date="2023-06" db="EMBL/GenBank/DDBJ databases">
        <authorList>
            <consortium name="Lawrence Berkeley National Laboratory"/>
            <person name="Haridas S."/>
            <person name="Hensen N."/>
            <person name="Bonometti L."/>
            <person name="Westerberg I."/>
            <person name="Brannstrom I.O."/>
            <person name="Guillou S."/>
            <person name="Cros-Aarteil S."/>
            <person name="Calhoun S."/>
            <person name="Kuo A."/>
            <person name="Mondo S."/>
            <person name="Pangilinan J."/>
            <person name="Riley R."/>
            <person name="Labutti K."/>
            <person name="Andreopoulos B."/>
            <person name="Lipzen A."/>
            <person name="Chen C."/>
            <person name="Yanf M."/>
            <person name="Daum C."/>
            <person name="Ng V."/>
            <person name="Clum A."/>
            <person name="Steindorff A."/>
            <person name="Ohm R."/>
            <person name="Martin F."/>
            <person name="Silar P."/>
            <person name="Natvig D."/>
            <person name="Lalanne C."/>
            <person name="Gautier V."/>
            <person name="Ament-Velasquez S.L."/>
            <person name="Kruys A."/>
            <person name="Hutchinson M.I."/>
            <person name="Powell A.J."/>
            <person name="Barry K."/>
            <person name="Miller A.N."/>
            <person name="Grigoriev I.V."/>
            <person name="Debuchy R."/>
            <person name="Gladieux P."/>
            <person name="Thoren M.H."/>
            <person name="Johannesson H."/>
        </authorList>
    </citation>
    <scope>NUCLEOTIDE SEQUENCE</scope>
    <source>
        <strain evidence="2">CBS 314.62</strain>
    </source>
</reference>
<evidence type="ECO:0000313" key="3">
    <source>
        <dbReference type="Proteomes" id="UP001270362"/>
    </source>
</evidence>
<sequence>MDGGTGGWDIGFFLLPMNDVMARHCCCNLSWYASWPLYGGVFFFFSLLLYLLLAVIVTRGKKRRHNIVRITRFACSGRPVLACLLCLLGIIAFITLDEIGCTRNGRGGWMDGCVFLINFITPRYTYLDFYRIGRDVRGVNLLVVYVQVYFCSLAVAVLLLVNILMARSVRTGIRSI</sequence>
<keyword evidence="1" id="KW-1133">Transmembrane helix</keyword>
<dbReference type="Proteomes" id="UP001270362">
    <property type="component" value="Unassembled WGS sequence"/>
</dbReference>
<evidence type="ECO:0000256" key="1">
    <source>
        <dbReference type="SAM" id="Phobius"/>
    </source>
</evidence>
<evidence type="ECO:0000313" key="2">
    <source>
        <dbReference type="EMBL" id="KAK3685860.1"/>
    </source>
</evidence>
<keyword evidence="1" id="KW-0812">Transmembrane</keyword>
<dbReference type="EMBL" id="JAULSO010000003">
    <property type="protein sequence ID" value="KAK3685860.1"/>
    <property type="molecule type" value="Genomic_DNA"/>
</dbReference>
<feature type="transmembrane region" description="Helical" evidence="1">
    <location>
        <begin position="139"/>
        <end position="165"/>
    </location>
</feature>
<gene>
    <name evidence="2" type="ORF">B0T22DRAFT_232770</name>
</gene>
<proteinExistence type="predicted"/>
<keyword evidence="3" id="KW-1185">Reference proteome</keyword>
<reference evidence="2" key="1">
    <citation type="journal article" date="2023" name="Mol. Phylogenet. Evol.">
        <title>Genome-scale phylogeny and comparative genomics of the fungal order Sordariales.</title>
        <authorList>
            <person name="Hensen N."/>
            <person name="Bonometti L."/>
            <person name="Westerberg I."/>
            <person name="Brannstrom I.O."/>
            <person name="Guillou S."/>
            <person name="Cros-Aarteil S."/>
            <person name="Calhoun S."/>
            <person name="Haridas S."/>
            <person name="Kuo A."/>
            <person name="Mondo S."/>
            <person name="Pangilinan J."/>
            <person name="Riley R."/>
            <person name="LaButti K."/>
            <person name="Andreopoulos B."/>
            <person name="Lipzen A."/>
            <person name="Chen C."/>
            <person name="Yan M."/>
            <person name="Daum C."/>
            <person name="Ng V."/>
            <person name="Clum A."/>
            <person name="Steindorff A."/>
            <person name="Ohm R.A."/>
            <person name="Martin F."/>
            <person name="Silar P."/>
            <person name="Natvig D.O."/>
            <person name="Lalanne C."/>
            <person name="Gautier V."/>
            <person name="Ament-Velasquez S.L."/>
            <person name="Kruys A."/>
            <person name="Hutchinson M.I."/>
            <person name="Powell A.J."/>
            <person name="Barry K."/>
            <person name="Miller A.N."/>
            <person name="Grigoriev I.V."/>
            <person name="Debuchy R."/>
            <person name="Gladieux P."/>
            <person name="Hiltunen Thoren M."/>
            <person name="Johannesson H."/>
        </authorList>
    </citation>
    <scope>NUCLEOTIDE SEQUENCE</scope>
    <source>
        <strain evidence="2">CBS 314.62</strain>
    </source>
</reference>
<organism evidence="2 3">
    <name type="scientific">Podospora appendiculata</name>
    <dbReference type="NCBI Taxonomy" id="314037"/>
    <lineage>
        <taxon>Eukaryota</taxon>
        <taxon>Fungi</taxon>
        <taxon>Dikarya</taxon>
        <taxon>Ascomycota</taxon>
        <taxon>Pezizomycotina</taxon>
        <taxon>Sordariomycetes</taxon>
        <taxon>Sordariomycetidae</taxon>
        <taxon>Sordariales</taxon>
        <taxon>Podosporaceae</taxon>
        <taxon>Podospora</taxon>
    </lineage>
</organism>
<feature type="transmembrane region" description="Helical" evidence="1">
    <location>
        <begin position="79"/>
        <end position="96"/>
    </location>
</feature>
<comment type="caution">
    <text evidence="2">The sequence shown here is derived from an EMBL/GenBank/DDBJ whole genome shotgun (WGS) entry which is preliminary data.</text>
</comment>
<dbReference type="AlphaFoldDB" id="A0AAE0X6S6"/>
<accession>A0AAE0X6S6</accession>
<keyword evidence="1" id="KW-0472">Membrane</keyword>
<protein>
    <submittedName>
        <fullName evidence="2">Uncharacterized protein</fullName>
    </submittedName>
</protein>